<dbReference type="OrthoDB" id="3071415at2759"/>
<feature type="region of interest" description="Disordered" evidence="1">
    <location>
        <begin position="130"/>
        <end position="151"/>
    </location>
</feature>
<accession>A0A8H6HEK8</accession>
<evidence type="ECO:0000313" key="2">
    <source>
        <dbReference type="EMBL" id="KAF6744985.1"/>
    </source>
</evidence>
<proteinExistence type="predicted"/>
<comment type="caution">
    <text evidence="2">The sequence shown here is derived from an EMBL/GenBank/DDBJ whole genome shotgun (WGS) entry which is preliminary data.</text>
</comment>
<name>A0A8H6HEK8_9AGAR</name>
<dbReference type="EMBL" id="JACGCI010000111">
    <property type="protein sequence ID" value="KAF6744985.1"/>
    <property type="molecule type" value="Genomic_DNA"/>
</dbReference>
<sequence>MSLEVDVFCDQALALHLTTFHPGQKLGTLSLMAYPVRDDGELVHPSHLLEHTRTHNFCLPLCFHSVAVSIDCIEYVGFKEYRLVCPHIIKCRFEVNLTRLLRNNNLWTACTPRRSVDDAGSTLSSAAQQLNISQRNPQGTNDNDSITSASSDYSMVSSSEMSFEVLDSVTWTPTLFRTHKPPSSTLLGRHLPKLLNRRTQKRAHDTSDDDIQMVKFPLRPVPNEYANLSNSRRQSFAVVLT</sequence>
<feature type="compositionally biased region" description="Polar residues" evidence="1">
    <location>
        <begin position="130"/>
        <end position="147"/>
    </location>
</feature>
<dbReference type="Proteomes" id="UP000521943">
    <property type="component" value="Unassembled WGS sequence"/>
</dbReference>
<reference evidence="2 3" key="1">
    <citation type="submission" date="2020-07" db="EMBL/GenBank/DDBJ databases">
        <title>Comparative genomics of pyrophilous fungi reveals a link between fire events and developmental genes.</title>
        <authorList>
            <consortium name="DOE Joint Genome Institute"/>
            <person name="Steindorff A.S."/>
            <person name="Carver A."/>
            <person name="Calhoun S."/>
            <person name="Stillman K."/>
            <person name="Liu H."/>
            <person name="Lipzen A."/>
            <person name="Pangilinan J."/>
            <person name="Labutti K."/>
            <person name="Bruns T.D."/>
            <person name="Grigoriev I.V."/>
        </authorList>
    </citation>
    <scope>NUCLEOTIDE SEQUENCE [LARGE SCALE GENOMIC DNA]</scope>
    <source>
        <strain evidence="2 3">CBS 144469</strain>
    </source>
</reference>
<keyword evidence="3" id="KW-1185">Reference proteome</keyword>
<evidence type="ECO:0000256" key="1">
    <source>
        <dbReference type="SAM" id="MobiDB-lite"/>
    </source>
</evidence>
<protein>
    <submittedName>
        <fullName evidence="2">Uncharacterized protein</fullName>
    </submittedName>
</protein>
<organism evidence="2 3">
    <name type="scientific">Ephemerocybe angulata</name>
    <dbReference type="NCBI Taxonomy" id="980116"/>
    <lineage>
        <taxon>Eukaryota</taxon>
        <taxon>Fungi</taxon>
        <taxon>Dikarya</taxon>
        <taxon>Basidiomycota</taxon>
        <taxon>Agaricomycotina</taxon>
        <taxon>Agaricomycetes</taxon>
        <taxon>Agaricomycetidae</taxon>
        <taxon>Agaricales</taxon>
        <taxon>Agaricineae</taxon>
        <taxon>Psathyrellaceae</taxon>
        <taxon>Ephemerocybe</taxon>
    </lineage>
</organism>
<evidence type="ECO:0000313" key="3">
    <source>
        <dbReference type="Proteomes" id="UP000521943"/>
    </source>
</evidence>
<dbReference type="AlphaFoldDB" id="A0A8H6HEK8"/>
<gene>
    <name evidence="2" type="ORF">DFP72DRAFT_1077886</name>
</gene>